<dbReference type="GO" id="GO:0005524">
    <property type="term" value="F:ATP binding"/>
    <property type="evidence" value="ECO:0007669"/>
    <property type="project" value="UniProtKB-KW"/>
</dbReference>
<name>A0A8J3Y4D9_9ACTN</name>
<evidence type="ECO:0000256" key="5">
    <source>
        <dbReference type="ARBA" id="ARBA00023186"/>
    </source>
</evidence>
<dbReference type="PRINTS" id="PR00301">
    <property type="entry name" value="HEATSHOCK70"/>
</dbReference>
<comment type="caution">
    <text evidence="8">The sequence shown here is derived from an EMBL/GenBank/DDBJ whole genome shotgun (WGS) entry which is preliminary data.</text>
</comment>
<evidence type="ECO:0000256" key="6">
    <source>
        <dbReference type="SAM" id="MobiDB-lite"/>
    </source>
</evidence>
<feature type="region of interest" description="Disordered" evidence="6">
    <location>
        <begin position="384"/>
        <end position="532"/>
    </location>
</feature>
<dbReference type="Proteomes" id="UP000652013">
    <property type="component" value="Unassembled WGS sequence"/>
</dbReference>
<evidence type="ECO:0000256" key="7">
    <source>
        <dbReference type="SAM" id="Phobius"/>
    </source>
</evidence>
<keyword evidence="7" id="KW-1133">Transmembrane helix</keyword>
<evidence type="ECO:0000256" key="4">
    <source>
        <dbReference type="ARBA" id="ARBA00023016"/>
    </source>
</evidence>
<keyword evidence="9" id="KW-1185">Reference proteome</keyword>
<feature type="compositionally biased region" description="Pro residues" evidence="6">
    <location>
        <begin position="476"/>
        <end position="486"/>
    </location>
</feature>
<evidence type="ECO:0000256" key="2">
    <source>
        <dbReference type="ARBA" id="ARBA00022741"/>
    </source>
</evidence>
<dbReference type="GO" id="GO:0140662">
    <property type="term" value="F:ATP-dependent protein folding chaperone"/>
    <property type="evidence" value="ECO:0007669"/>
    <property type="project" value="InterPro"/>
</dbReference>
<feature type="compositionally biased region" description="Pro residues" evidence="6">
    <location>
        <begin position="443"/>
        <end position="465"/>
    </location>
</feature>
<dbReference type="InterPro" id="IPR013126">
    <property type="entry name" value="Hsp_70_fam"/>
</dbReference>
<dbReference type="AlphaFoldDB" id="A0A8J3Y4D9"/>
<keyword evidence="7" id="KW-0472">Membrane</keyword>
<proteinExistence type="inferred from homology"/>
<dbReference type="InterPro" id="IPR043129">
    <property type="entry name" value="ATPase_NBD"/>
</dbReference>
<reference evidence="8" key="1">
    <citation type="submission" date="2021-01" db="EMBL/GenBank/DDBJ databases">
        <title>Whole genome shotgun sequence of Spirilliplanes yamanashiensis NBRC 15828.</title>
        <authorList>
            <person name="Komaki H."/>
            <person name="Tamura T."/>
        </authorList>
    </citation>
    <scope>NUCLEOTIDE SEQUENCE</scope>
    <source>
        <strain evidence="8">NBRC 15828</strain>
    </source>
</reference>
<dbReference type="PANTHER" id="PTHR42749">
    <property type="entry name" value="CELL SHAPE-DETERMINING PROTEIN MREB"/>
    <property type="match status" value="1"/>
</dbReference>
<organism evidence="8 9">
    <name type="scientific">Spirilliplanes yamanashiensis</name>
    <dbReference type="NCBI Taxonomy" id="42233"/>
    <lineage>
        <taxon>Bacteria</taxon>
        <taxon>Bacillati</taxon>
        <taxon>Actinomycetota</taxon>
        <taxon>Actinomycetes</taxon>
        <taxon>Micromonosporales</taxon>
        <taxon>Micromonosporaceae</taxon>
        <taxon>Spirilliplanes</taxon>
    </lineage>
</organism>
<evidence type="ECO:0008006" key="10">
    <source>
        <dbReference type="Google" id="ProtNLM"/>
    </source>
</evidence>
<dbReference type="PANTHER" id="PTHR42749:SF1">
    <property type="entry name" value="CELL SHAPE-DETERMINING PROTEIN MREB"/>
    <property type="match status" value="1"/>
</dbReference>
<evidence type="ECO:0000256" key="3">
    <source>
        <dbReference type="ARBA" id="ARBA00022840"/>
    </source>
</evidence>
<dbReference type="EMBL" id="BOOY01000003">
    <property type="protein sequence ID" value="GIJ01340.1"/>
    <property type="molecule type" value="Genomic_DNA"/>
</dbReference>
<accession>A0A8J3Y4D9</accession>
<feature type="transmembrane region" description="Helical" evidence="7">
    <location>
        <begin position="537"/>
        <end position="561"/>
    </location>
</feature>
<dbReference type="SUPFAM" id="SSF53067">
    <property type="entry name" value="Actin-like ATPase domain"/>
    <property type="match status" value="2"/>
</dbReference>
<keyword evidence="2" id="KW-0547">Nucleotide-binding</keyword>
<comment type="similarity">
    <text evidence="1">Belongs to the heat shock protein 70 family.</text>
</comment>
<keyword evidence="7" id="KW-0812">Transmembrane</keyword>
<evidence type="ECO:0000313" key="9">
    <source>
        <dbReference type="Proteomes" id="UP000652013"/>
    </source>
</evidence>
<dbReference type="PROSITE" id="PS01036">
    <property type="entry name" value="HSP70_3"/>
    <property type="match status" value="1"/>
</dbReference>
<feature type="compositionally biased region" description="Low complexity" evidence="6">
    <location>
        <begin position="384"/>
        <end position="394"/>
    </location>
</feature>
<feature type="compositionally biased region" description="Low complexity" evidence="6">
    <location>
        <begin position="466"/>
        <end position="475"/>
    </location>
</feature>
<sequence length="586" mass="61034">MPAMPNPVPGYALGIDFGTSHTVAVGRWPDGRARPLLVDGSPLLPSAVYAEPSGQLVVGRDAVHSARRDPARFEPNPKRRVDDGTVLLGERELPVGDLITAVLARVGEEWRRAAGPVDTAVTLTCPATWGATRRTLLADAAAKAGFAGARLVAEPVAAATYFAQVLGRDVPIGSVVVVHDFGAGTFDASVVARTSSGFEVLAVDGRDDVGGLDVDAAIIDHLRLAYASRDPAAWERLDAPATVEDRRAHRQLWDDARVAKERLSRAQSADVMVPLLDLEVHLTRDELEGLARPVLAQTVQVTGAVMKAVDIAPGRLAGLFLVGGGSRIPLVATLLHRTLGEAPVVIEQPELVVAEGSLLAEAALLTTEPAAPGVTGQMRTIAPRPQAAPAAPAPTRVEPRLDTPARGNAPVSPAGTAAVRPAPAAPGTSAGTPNGTPAGAPSSGPPAPLPPTQPYPQTPAPPAPQYAPGAAAVRPRPVPPPAPAHQPPQTRMMPRHTGAAPVSPAARPQARARPHVPQPQPQPQPAPRRRRGGFGRFVRNLFITLLLIALPVLAAVFAYGIGNGEPPLRDAQLLLKEILRMLGLAS</sequence>
<gene>
    <name evidence="8" type="ORF">Sya03_06920</name>
</gene>
<keyword evidence="3" id="KW-0067">ATP-binding</keyword>
<feature type="compositionally biased region" description="Pro residues" evidence="6">
    <location>
        <begin position="516"/>
        <end position="526"/>
    </location>
</feature>
<dbReference type="Pfam" id="PF00012">
    <property type="entry name" value="HSP70"/>
    <property type="match status" value="1"/>
</dbReference>
<evidence type="ECO:0000256" key="1">
    <source>
        <dbReference type="ARBA" id="ARBA00007381"/>
    </source>
</evidence>
<feature type="compositionally biased region" description="Low complexity" evidence="6">
    <location>
        <begin position="499"/>
        <end position="511"/>
    </location>
</feature>
<protein>
    <recommendedName>
        <fullName evidence="10">Hsp70 protein</fullName>
    </recommendedName>
</protein>
<dbReference type="Gene3D" id="3.30.420.40">
    <property type="match status" value="2"/>
</dbReference>
<dbReference type="InterPro" id="IPR018181">
    <property type="entry name" value="Heat_shock_70_CS"/>
</dbReference>
<feature type="compositionally biased region" description="Low complexity" evidence="6">
    <location>
        <begin position="413"/>
        <end position="442"/>
    </location>
</feature>
<keyword evidence="4" id="KW-0346">Stress response</keyword>
<keyword evidence="5" id="KW-0143">Chaperone</keyword>
<evidence type="ECO:0000313" key="8">
    <source>
        <dbReference type="EMBL" id="GIJ01340.1"/>
    </source>
</evidence>
<dbReference type="RefSeq" id="WP_239107085.1">
    <property type="nucleotide sequence ID" value="NZ_BAAAGJ010000005.1"/>
</dbReference>
<dbReference type="Gene3D" id="3.90.640.10">
    <property type="entry name" value="Actin, Chain A, domain 4"/>
    <property type="match status" value="1"/>
</dbReference>